<dbReference type="Proteomes" id="UP000028073">
    <property type="component" value="Unassembled WGS sequence"/>
</dbReference>
<evidence type="ECO:0000256" key="7">
    <source>
        <dbReference type="SAM" id="SignalP"/>
    </source>
</evidence>
<feature type="transmembrane region" description="Helical" evidence="6">
    <location>
        <begin position="119"/>
        <end position="140"/>
    </location>
</feature>
<keyword evidence="9" id="KW-1185">Reference proteome</keyword>
<feature type="signal peptide" evidence="7">
    <location>
        <begin position="1"/>
        <end position="25"/>
    </location>
</feature>
<keyword evidence="7" id="KW-0732">Signal</keyword>
<dbReference type="RefSeq" id="WP_034833012.1">
    <property type="nucleotide sequence ID" value="NZ_JOKH01000001.1"/>
</dbReference>
<keyword evidence="5 6" id="KW-0472">Membrane</keyword>
<feature type="transmembrane region" description="Helical" evidence="6">
    <location>
        <begin position="186"/>
        <end position="204"/>
    </location>
</feature>
<dbReference type="GO" id="GO:0015171">
    <property type="term" value="F:amino acid transmembrane transporter activity"/>
    <property type="evidence" value="ECO:0007669"/>
    <property type="project" value="TreeGrafter"/>
</dbReference>
<evidence type="ECO:0000313" key="9">
    <source>
        <dbReference type="Proteomes" id="UP000028073"/>
    </source>
</evidence>
<keyword evidence="4 6" id="KW-1133">Transmembrane helix</keyword>
<evidence type="ECO:0000256" key="4">
    <source>
        <dbReference type="ARBA" id="ARBA00022989"/>
    </source>
</evidence>
<evidence type="ECO:0000256" key="2">
    <source>
        <dbReference type="ARBA" id="ARBA00022475"/>
    </source>
</evidence>
<feature type="transmembrane region" description="Helical" evidence="6">
    <location>
        <begin position="161"/>
        <end position="180"/>
    </location>
</feature>
<dbReference type="Pfam" id="PF01810">
    <property type="entry name" value="LysE"/>
    <property type="match status" value="1"/>
</dbReference>
<dbReference type="PIRSF" id="PIRSF006324">
    <property type="entry name" value="LeuE"/>
    <property type="match status" value="1"/>
</dbReference>
<name>A0A081NLE8_9GAMM</name>
<comment type="subcellular location">
    <subcellularLocation>
        <location evidence="1">Cell membrane</location>
        <topology evidence="1">Multi-pass membrane protein</topology>
    </subcellularLocation>
</comment>
<dbReference type="InterPro" id="IPR001123">
    <property type="entry name" value="LeuE-type"/>
</dbReference>
<evidence type="ECO:0008006" key="10">
    <source>
        <dbReference type="Google" id="ProtNLM"/>
    </source>
</evidence>
<comment type="caution">
    <text evidence="8">The sequence shown here is derived from an EMBL/GenBank/DDBJ whole genome shotgun (WGS) entry which is preliminary data.</text>
</comment>
<proteinExistence type="predicted"/>
<keyword evidence="2" id="KW-1003">Cell membrane</keyword>
<dbReference type="PANTHER" id="PTHR30086">
    <property type="entry name" value="ARGININE EXPORTER PROTEIN ARGO"/>
    <property type="match status" value="1"/>
</dbReference>
<protein>
    <recommendedName>
        <fullName evidence="10">Lysine transporter LysE</fullName>
    </recommendedName>
</protein>
<keyword evidence="3 6" id="KW-0812">Transmembrane</keyword>
<dbReference type="EMBL" id="JOKH01000001">
    <property type="protein sequence ID" value="KEQ19271.1"/>
    <property type="molecule type" value="Genomic_DNA"/>
</dbReference>
<evidence type="ECO:0000313" key="8">
    <source>
        <dbReference type="EMBL" id="KEQ19271.1"/>
    </source>
</evidence>
<dbReference type="eggNOG" id="COG1280">
    <property type="taxonomic scope" value="Bacteria"/>
</dbReference>
<reference evidence="8 9" key="1">
    <citation type="submission" date="2014-06" db="EMBL/GenBank/DDBJ databases">
        <title>Whole Genome Sequences of Three Symbiotic Endozoicomonas Bacteria.</title>
        <authorList>
            <person name="Neave M.J."/>
            <person name="Apprill A."/>
            <person name="Voolstra C.R."/>
        </authorList>
    </citation>
    <scope>NUCLEOTIDE SEQUENCE [LARGE SCALE GENOMIC DNA]</scope>
    <source>
        <strain evidence="8 9">DSM 25634</strain>
    </source>
</reference>
<dbReference type="OrthoDB" id="581870at2"/>
<evidence type="ECO:0000256" key="3">
    <source>
        <dbReference type="ARBA" id="ARBA00022692"/>
    </source>
</evidence>
<sequence>MSASSWLSLFAVCILGAISPGPSLAAVMKSTLQGSRNHGLVTAITHAAGIGIYAFLVAAGMAAVITQTPWLFKLMTWLGAGYLAWLGYKAISSSGAFIGDVSEQHTSSLSMRQAAVDGFLTSFLNPKIAVFFLALFSQFVTTETTLTTQLLMALMATLCDGIWYCLIAGVAGHASILPALRKRATLISRLCGGLLILVALRILMM</sequence>
<feature type="chain" id="PRO_5001760902" description="Lysine transporter LysE" evidence="7">
    <location>
        <begin position="26"/>
        <end position="205"/>
    </location>
</feature>
<gene>
    <name evidence="8" type="ORF">GZ78_04620</name>
</gene>
<organism evidence="8 9">
    <name type="scientific">Endozoicomonas numazuensis</name>
    <dbReference type="NCBI Taxonomy" id="1137799"/>
    <lineage>
        <taxon>Bacteria</taxon>
        <taxon>Pseudomonadati</taxon>
        <taxon>Pseudomonadota</taxon>
        <taxon>Gammaproteobacteria</taxon>
        <taxon>Oceanospirillales</taxon>
        <taxon>Endozoicomonadaceae</taxon>
        <taxon>Endozoicomonas</taxon>
    </lineage>
</organism>
<dbReference type="PANTHER" id="PTHR30086:SF16">
    <property type="entry name" value="AMINO ACID EFFLUX PERMEASE RHTB FAMILY"/>
    <property type="match status" value="1"/>
</dbReference>
<dbReference type="GO" id="GO:0005886">
    <property type="term" value="C:plasma membrane"/>
    <property type="evidence" value="ECO:0007669"/>
    <property type="project" value="UniProtKB-SubCell"/>
</dbReference>
<accession>A0A081NLE8</accession>
<evidence type="ECO:0000256" key="5">
    <source>
        <dbReference type="ARBA" id="ARBA00023136"/>
    </source>
</evidence>
<feature type="transmembrane region" description="Helical" evidence="6">
    <location>
        <begin position="41"/>
        <end position="65"/>
    </location>
</feature>
<evidence type="ECO:0000256" key="1">
    <source>
        <dbReference type="ARBA" id="ARBA00004651"/>
    </source>
</evidence>
<dbReference type="AlphaFoldDB" id="A0A081NLE8"/>
<feature type="transmembrane region" description="Helical" evidence="6">
    <location>
        <begin position="77"/>
        <end position="99"/>
    </location>
</feature>
<evidence type="ECO:0000256" key="6">
    <source>
        <dbReference type="SAM" id="Phobius"/>
    </source>
</evidence>